<dbReference type="EMBL" id="JAIWYP010000004">
    <property type="protein sequence ID" value="KAH3843769.1"/>
    <property type="molecule type" value="Genomic_DNA"/>
</dbReference>
<keyword evidence="3" id="KW-1185">Reference proteome</keyword>
<gene>
    <name evidence="2" type="ORF">DPMN_117300</name>
</gene>
<sequence>MSDAEEEEPRPNLSPRGKGKQKPPEEGAKYTGRCLKFNNNSITNLQSLTEFAKVKFANWQEIAWLDLSHNELTKIGPVGVFIPK</sequence>
<dbReference type="AlphaFoldDB" id="A0A9D4KQM8"/>
<evidence type="ECO:0000256" key="1">
    <source>
        <dbReference type="SAM" id="MobiDB-lite"/>
    </source>
</evidence>
<reference evidence="2" key="1">
    <citation type="journal article" date="2019" name="bioRxiv">
        <title>The Genome of the Zebra Mussel, Dreissena polymorpha: A Resource for Invasive Species Research.</title>
        <authorList>
            <person name="McCartney M.A."/>
            <person name="Auch B."/>
            <person name="Kono T."/>
            <person name="Mallez S."/>
            <person name="Zhang Y."/>
            <person name="Obille A."/>
            <person name="Becker A."/>
            <person name="Abrahante J.E."/>
            <person name="Garbe J."/>
            <person name="Badalamenti J.P."/>
            <person name="Herman A."/>
            <person name="Mangelson H."/>
            <person name="Liachko I."/>
            <person name="Sullivan S."/>
            <person name="Sone E.D."/>
            <person name="Koren S."/>
            <person name="Silverstein K.A.T."/>
            <person name="Beckman K.B."/>
            <person name="Gohl D.M."/>
        </authorList>
    </citation>
    <scope>NUCLEOTIDE SEQUENCE</scope>
    <source>
        <strain evidence="2">Duluth1</strain>
        <tissue evidence="2">Whole animal</tissue>
    </source>
</reference>
<organism evidence="2 3">
    <name type="scientific">Dreissena polymorpha</name>
    <name type="common">Zebra mussel</name>
    <name type="synonym">Mytilus polymorpha</name>
    <dbReference type="NCBI Taxonomy" id="45954"/>
    <lineage>
        <taxon>Eukaryota</taxon>
        <taxon>Metazoa</taxon>
        <taxon>Spiralia</taxon>
        <taxon>Lophotrochozoa</taxon>
        <taxon>Mollusca</taxon>
        <taxon>Bivalvia</taxon>
        <taxon>Autobranchia</taxon>
        <taxon>Heteroconchia</taxon>
        <taxon>Euheterodonta</taxon>
        <taxon>Imparidentia</taxon>
        <taxon>Neoheterodontei</taxon>
        <taxon>Myida</taxon>
        <taxon>Dreissenoidea</taxon>
        <taxon>Dreissenidae</taxon>
        <taxon>Dreissena</taxon>
    </lineage>
</organism>
<evidence type="ECO:0000313" key="3">
    <source>
        <dbReference type="Proteomes" id="UP000828390"/>
    </source>
</evidence>
<dbReference type="Proteomes" id="UP000828390">
    <property type="component" value="Unassembled WGS sequence"/>
</dbReference>
<evidence type="ECO:0000313" key="2">
    <source>
        <dbReference type="EMBL" id="KAH3843769.1"/>
    </source>
</evidence>
<comment type="caution">
    <text evidence="2">The sequence shown here is derived from an EMBL/GenBank/DDBJ whole genome shotgun (WGS) entry which is preliminary data.</text>
</comment>
<reference evidence="2" key="2">
    <citation type="submission" date="2020-11" db="EMBL/GenBank/DDBJ databases">
        <authorList>
            <person name="McCartney M.A."/>
            <person name="Auch B."/>
            <person name="Kono T."/>
            <person name="Mallez S."/>
            <person name="Becker A."/>
            <person name="Gohl D.M."/>
            <person name="Silverstein K.A.T."/>
            <person name="Koren S."/>
            <person name="Bechman K.B."/>
            <person name="Herman A."/>
            <person name="Abrahante J.E."/>
            <person name="Garbe J."/>
        </authorList>
    </citation>
    <scope>NUCLEOTIDE SEQUENCE</scope>
    <source>
        <strain evidence="2">Duluth1</strain>
        <tissue evidence="2">Whole animal</tissue>
    </source>
</reference>
<proteinExistence type="predicted"/>
<protein>
    <submittedName>
        <fullName evidence="2">Uncharacterized protein</fullName>
    </submittedName>
</protein>
<name>A0A9D4KQM8_DREPO</name>
<feature type="region of interest" description="Disordered" evidence="1">
    <location>
        <begin position="1"/>
        <end position="31"/>
    </location>
</feature>
<accession>A0A9D4KQM8</accession>